<gene>
    <name evidence="2" type="ORF">DFH08DRAFT_819695</name>
</gene>
<organism evidence="2 3">
    <name type="scientific">Mycena albidolilacea</name>
    <dbReference type="NCBI Taxonomy" id="1033008"/>
    <lineage>
        <taxon>Eukaryota</taxon>
        <taxon>Fungi</taxon>
        <taxon>Dikarya</taxon>
        <taxon>Basidiomycota</taxon>
        <taxon>Agaricomycotina</taxon>
        <taxon>Agaricomycetes</taxon>
        <taxon>Agaricomycetidae</taxon>
        <taxon>Agaricales</taxon>
        <taxon>Marasmiineae</taxon>
        <taxon>Mycenaceae</taxon>
        <taxon>Mycena</taxon>
    </lineage>
</organism>
<sequence>MALRGRVAWQAADAARRGHCDPRGHRCRARVTRDLASTAAGNASNMLVAQNAVQNLSQERTCTDVRDRTPAMHRNPSARRHQPCAAQSHVLRVRRTRRRPDSRAREPHDIRGACTTPQLAQVVGGATDTSLRKNWEGGRRPQAGHAAPSGKEGGGGGGRSAASAAGTSFEGDRMSGGHEVLDADGLHEADARPRQPSHIGSIGIQGTRSSHGTSSKAPEGAGGQARMTGDPAPPRLHRRMPVTDELMPAYEARTYTCDWNDRMKEDRGRSIDSRCVLALGGRRRGTGDVGTGVRGERRSHIRAAEKEDGRIASVSENSGADTVRGTLSEPLEACMGSYHSPAPPHHERRMCACVSSEGRKTATAEEHSAPPSPCAGASEADNLLATAVCWGGAGERGMWRRDDMEVHEDTDSEKLHGYGPRVAGARHASTVHMKRFRADRQGEHAGEANGTKSMIRDVWPRVGPVSAGQRMVAAHSEGGCSNEIWAYDGRMHAGLKTGSMTGDLRQLNVGRR</sequence>
<keyword evidence="3" id="KW-1185">Reference proteome</keyword>
<name>A0AAD6ZDU3_9AGAR</name>
<dbReference type="Proteomes" id="UP001218218">
    <property type="component" value="Unassembled WGS sequence"/>
</dbReference>
<reference evidence="2" key="1">
    <citation type="submission" date="2023-03" db="EMBL/GenBank/DDBJ databases">
        <title>Massive genome expansion in bonnet fungi (Mycena s.s.) driven by repeated elements and novel gene families across ecological guilds.</title>
        <authorList>
            <consortium name="Lawrence Berkeley National Laboratory"/>
            <person name="Harder C.B."/>
            <person name="Miyauchi S."/>
            <person name="Viragh M."/>
            <person name="Kuo A."/>
            <person name="Thoen E."/>
            <person name="Andreopoulos B."/>
            <person name="Lu D."/>
            <person name="Skrede I."/>
            <person name="Drula E."/>
            <person name="Henrissat B."/>
            <person name="Morin E."/>
            <person name="Kohler A."/>
            <person name="Barry K."/>
            <person name="LaButti K."/>
            <person name="Morin E."/>
            <person name="Salamov A."/>
            <person name="Lipzen A."/>
            <person name="Mereny Z."/>
            <person name="Hegedus B."/>
            <person name="Baldrian P."/>
            <person name="Stursova M."/>
            <person name="Weitz H."/>
            <person name="Taylor A."/>
            <person name="Grigoriev I.V."/>
            <person name="Nagy L.G."/>
            <person name="Martin F."/>
            <person name="Kauserud H."/>
        </authorList>
    </citation>
    <scope>NUCLEOTIDE SEQUENCE</scope>
    <source>
        <strain evidence="2">CBHHK002</strain>
    </source>
</reference>
<feature type="compositionally biased region" description="Basic and acidic residues" evidence="1">
    <location>
        <begin position="130"/>
        <end position="139"/>
    </location>
</feature>
<feature type="compositionally biased region" description="Basic and acidic residues" evidence="1">
    <location>
        <begin position="170"/>
        <end position="193"/>
    </location>
</feature>
<protein>
    <submittedName>
        <fullName evidence="2">Uncharacterized protein</fullName>
    </submittedName>
</protein>
<evidence type="ECO:0000313" key="2">
    <source>
        <dbReference type="EMBL" id="KAJ7318804.1"/>
    </source>
</evidence>
<evidence type="ECO:0000256" key="1">
    <source>
        <dbReference type="SAM" id="MobiDB-lite"/>
    </source>
</evidence>
<feature type="compositionally biased region" description="Polar residues" evidence="1">
    <location>
        <begin position="204"/>
        <end position="216"/>
    </location>
</feature>
<comment type="caution">
    <text evidence="2">The sequence shown here is derived from an EMBL/GenBank/DDBJ whole genome shotgun (WGS) entry which is preliminary data.</text>
</comment>
<dbReference type="EMBL" id="JARIHO010000056">
    <property type="protein sequence ID" value="KAJ7318804.1"/>
    <property type="molecule type" value="Genomic_DNA"/>
</dbReference>
<feature type="region of interest" description="Disordered" evidence="1">
    <location>
        <begin position="124"/>
        <end position="236"/>
    </location>
</feature>
<evidence type="ECO:0000313" key="3">
    <source>
        <dbReference type="Proteomes" id="UP001218218"/>
    </source>
</evidence>
<accession>A0AAD6ZDU3</accession>
<dbReference type="AlphaFoldDB" id="A0AAD6ZDU3"/>
<proteinExistence type="predicted"/>